<proteinExistence type="predicted"/>
<accession>A0A540KCE8</accession>
<keyword evidence="3" id="KW-1185">Reference proteome</keyword>
<dbReference type="EMBL" id="VIEB01001486">
    <property type="protein sequence ID" value="TQD71820.1"/>
    <property type="molecule type" value="Genomic_DNA"/>
</dbReference>
<name>A0A540KCE8_MALBA</name>
<organism evidence="2 3">
    <name type="scientific">Malus baccata</name>
    <name type="common">Siberian crab apple</name>
    <name type="synonym">Pyrus baccata</name>
    <dbReference type="NCBI Taxonomy" id="106549"/>
    <lineage>
        <taxon>Eukaryota</taxon>
        <taxon>Viridiplantae</taxon>
        <taxon>Streptophyta</taxon>
        <taxon>Embryophyta</taxon>
        <taxon>Tracheophyta</taxon>
        <taxon>Spermatophyta</taxon>
        <taxon>Magnoliopsida</taxon>
        <taxon>eudicotyledons</taxon>
        <taxon>Gunneridae</taxon>
        <taxon>Pentapetalae</taxon>
        <taxon>rosids</taxon>
        <taxon>fabids</taxon>
        <taxon>Rosales</taxon>
        <taxon>Rosaceae</taxon>
        <taxon>Amygdaloideae</taxon>
        <taxon>Maleae</taxon>
        <taxon>Malus</taxon>
    </lineage>
</organism>
<dbReference type="PANTHER" id="PTHR35485">
    <property type="entry name" value="OS01G0888900 PROTEIN"/>
    <property type="match status" value="1"/>
</dbReference>
<feature type="compositionally biased region" description="Polar residues" evidence="1">
    <location>
        <begin position="118"/>
        <end position="147"/>
    </location>
</feature>
<feature type="compositionally biased region" description="Polar residues" evidence="1">
    <location>
        <begin position="86"/>
        <end position="105"/>
    </location>
</feature>
<gene>
    <name evidence="2" type="ORF">C1H46_042653</name>
</gene>
<evidence type="ECO:0000313" key="3">
    <source>
        <dbReference type="Proteomes" id="UP000315295"/>
    </source>
</evidence>
<protein>
    <submittedName>
        <fullName evidence="2">Uncharacterized protein</fullName>
    </submittedName>
</protein>
<reference evidence="2 3" key="1">
    <citation type="journal article" date="2019" name="G3 (Bethesda)">
        <title>Sequencing of a Wild Apple (Malus baccata) Genome Unravels the Differences Between Cultivated and Wild Apple Species Regarding Disease Resistance and Cold Tolerance.</title>
        <authorList>
            <person name="Chen X."/>
        </authorList>
    </citation>
    <scope>NUCLEOTIDE SEQUENCE [LARGE SCALE GENOMIC DNA]</scope>
    <source>
        <strain evidence="3">cv. Shandingzi</strain>
        <tissue evidence="2">Leaves</tissue>
    </source>
</reference>
<comment type="caution">
    <text evidence="2">The sequence shown here is derived from an EMBL/GenBank/DDBJ whole genome shotgun (WGS) entry which is preliminary data.</text>
</comment>
<dbReference type="AlphaFoldDB" id="A0A540KCE8"/>
<dbReference type="STRING" id="106549.A0A540KCE8"/>
<sequence length="164" mass="17742">MEGLIPLVYKAMKGNRTRRQYICLSSSSASLAAAAAPPPPPPPASGQTSHYNIADFYIDRNSYVSVPQPAPSADQHHHLPTIYNVNGTSAPRDQSSTTTNITNHGGRQFQHRRHKSVTLRSASNSMQGFSSSVDADDSINSPPQKQPVQFQGHRRIFSCISGGA</sequence>
<evidence type="ECO:0000313" key="2">
    <source>
        <dbReference type="EMBL" id="TQD71820.1"/>
    </source>
</evidence>
<dbReference type="Proteomes" id="UP000315295">
    <property type="component" value="Unassembled WGS sequence"/>
</dbReference>
<dbReference type="PANTHER" id="PTHR35485:SF4">
    <property type="entry name" value="EXPRESSED PROTEIN"/>
    <property type="match status" value="1"/>
</dbReference>
<evidence type="ECO:0000256" key="1">
    <source>
        <dbReference type="SAM" id="MobiDB-lite"/>
    </source>
</evidence>
<feature type="region of interest" description="Disordered" evidence="1">
    <location>
        <begin position="86"/>
        <end position="147"/>
    </location>
</feature>